<evidence type="ECO:0000256" key="3">
    <source>
        <dbReference type="ARBA" id="ARBA00022723"/>
    </source>
</evidence>
<organism evidence="14 15">
    <name type="scientific">Lachancea dasiensis</name>
    <dbReference type="NCBI Taxonomy" id="1072105"/>
    <lineage>
        <taxon>Eukaryota</taxon>
        <taxon>Fungi</taxon>
        <taxon>Dikarya</taxon>
        <taxon>Ascomycota</taxon>
        <taxon>Saccharomycotina</taxon>
        <taxon>Saccharomycetes</taxon>
        <taxon>Saccharomycetales</taxon>
        <taxon>Saccharomycetaceae</taxon>
        <taxon>Lachancea</taxon>
    </lineage>
</organism>
<comment type="catalytic activity">
    <reaction evidence="10 12">
        <text>O-phospho-L-threonyl-[protein] + H2O = L-threonyl-[protein] + phosphate</text>
        <dbReference type="Rhea" id="RHEA:47004"/>
        <dbReference type="Rhea" id="RHEA-COMP:11060"/>
        <dbReference type="Rhea" id="RHEA-COMP:11605"/>
        <dbReference type="ChEBI" id="CHEBI:15377"/>
        <dbReference type="ChEBI" id="CHEBI:30013"/>
        <dbReference type="ChEBI" id="CHEBI:43474"/>
        <dbReference type="ChEBI" id="CHEBI:61977"/>
        <dbReference type="EC" id="3.1.3.16"/>
    </reaction>
</comment>
<accession>A0A1G4IP82</accession>
<dbReference type="GO" id="GO:0008270">
    <property type="term" value="F:zinc ion binding"/>
    <property type="evidence" value="ECO:0007669"/>
    <property type="project" value="UniProtKB-KW"/>
</dbReference>
<dbReference type="AlphaFoldDB" id="A0A1G4IP82"/>
<dbReference type="Proteomes" id="UP000190274">
    <property type="component" value="Chromosome A"/>
</dbReference>
<protein>
    <recommendedName>
        <fullName evidence="12">RNA polymerase II subunit B1 CTD phosphatase RPAP2 homolog</fullName>
        <ecNumber evidence="12">3.1.3.16</ecNumber>
    </recommendedName>
</protein>
<keyword evidence="5 12" id="KW-0378">Hydrolase</keyword>
<feature type="domain" description="RTR1-type" evidence="13">
    <location>
        <begin position="50"/>
        <end position="136"/>
    </location>
</feature>
<dbReference type="InterPro" id="IPR039693">
    <property type="entry name" value="Rtr1/RPAP2"/>
</dbReference>
<dbReference type="InterPro" id="IPR007308">
    <property type="entry name" value="Rtr1/RPAP2_dom"/>
</dbReference>
<evidence type="ECO:0000256" key="11">
    <source>
        <dbReference type="PROSITE-ProRule" id="PRU00812"/>
    </source>
</evidence>
<keyword evidence="15" id="KW-1185">Reference proteome</keyword>
<evidence type="ECO:0000256" key="2">
    <source>
        <dbReference type="ARBA" id="ARBA00005676"/>
    </source>
</evidence>
<dbReference type="PANTHER" id="PTHR14732">
    <property type="entry name" value="RNA POLYMERASE II SUBUNIT B1 CTD PHOSPHATASE RPAP2-RELATED"/>
    <property type="match status" value="1"/>
</dbReference>
<keyword evidence="3 12" id="KW-0479">Metal-binding</keyword>
<keyword evidence="7 12" id="KW-0904">Protein phosphatase</keyword>
<evidence type="ECO:0000256" key="12">
    <source>
        <dbReference type="RuleBase" id="RU367080"/>
    </source>
</evidence>
<evidence type="ECO:0000256" key="8">
    <source>
        <dbReference type="ARBA" id="ARBA00023242"/>
    </source>
</evidence>
<dbReference type="GO" id="GO:0005634">
    <property type="term" value="C:nucleus"/>
    <property type="evidence" value="ECO:0007669"/>
    <property type="project" value="UniProtKB-SubCell"/>
</dbReference>
<dbReference type="GO" id="GO:0008420">
    <property type="term" value="F:RNA polymerase II CTD heptapeptide repeat phosphatase activity"/>
    <property type="evidence" value="ECO:0007669"/>
    <property type="project" value="UniProtKB-UniRule"/>
</dbReference>
<name>A0A1G4IP82_9SACH</name>
<keyword evidence="6 12" id="KW-0862">Zinc</keyword>
<comment type="similarity">
    <text evidence="2 11 12">Belongs to the RPAP2 family.</text>
</comment>
<evidence type="ECO:0000256" key="1">
    <source>
        <dbReference type="ARBA" id="ARBA00004123"/>
    </source>
</evidence>
<reference evidence="14 15" key="1">
    <citation type="submission" date="2016-03" db="EMBL/GenBank/DDBJ databases">
        <authorList>
            <person name="Devillers H."/>
        </authorList>
    </citation>
    <scope>NUCLEOTIDE SEQUENCE [LARGE SCALE GENOMIC DNA]</scope>
    <source>
        <strain evidence="14">CBS 10888</strain>
    </source>
</reference>
<evidence type="ECO:0000313" key="14">
    <source>
        <dbReference type="EMBL" id="SCU78327.1"/>
    </source>
</evidence>
<evidence type="ECO:0000313" key="15">
    <source>
        <dbReference type="Proteomes" id="UP000190274"/>
    </source>
</evidence>
<evidence type="ECO:0000256" key="5">
    <source>
        <dbReference type="ARBA" id="ARBA00022801"/>
    </source>
</evidence>
<dbReference type="Gene3D" id="1.25.40.820">
    <property type="match status" value="1"/>
</dbReference>
<evidence type="ECO:0000256" key="7">
    <source>
        <dbReference type="ARBA" id="ARBA00022912"/>
    </source>
</evidence>
<dbReference type="PANTHER" id="PTHR14732:SF0">
    <property type="entry name" value="RNA POLYMERASE II SUBUNIT B1 CTD PHOSPHATASE RPAP2-RELATED"/>
    <property type="match status" value="1"/>
</dbReference>
<comment type="catalytic activity">
    <reaction evidence="9 12">
        <text>O-phospho-L-seryl-[protein] + H2O = L-seryl-[protein] + phosphate</text>
        <dbReference type="Rhea" id="RHEA:20629"/>
        <dbReference type="Rhea" id="RHEA-COMP:9863"/>
        <dbReference type="Rhea" id="RHEA-COMP:11604"/>
        <dbReference type="ChEBI" id="CHEBI:15377"/>
        <dbReference type="ChEBI" id="CHEBI:29999"/>
        <dbReference type="ChEBI" id="CHEBI:43474"/>
        <dbReference type="ChEBI" id="CHEBI:83421"/>
        <dbReference type="EC" id="3.1.3.16"/>
    </reaction>
</comment>
<dbReference type="EC" id="3.1.3.16" evidence="12"/>
<dbReference type="GO" id="GO:0005737">
    <property type="term" value="C:cytoplasm"/>
    <property type="evidence" value="ECO:0007669"/>
    <property type="project" value="TreeGrafter"/>
</dbReference>
<dbReference type="PROSITE" id="PS51479">
    <property type="entry name" value="ZF_RTR1"/>
    <property type="match status" value="1"/>
</dbReference>
<comment type="function">
    <text evidence="12">Putative RNA polymerase II subunit B1 C-terminal domain (CTD) phosphatase involved in RNA polymerase II transcription regulation.</text>
</comment>
<proteinExistence type="inferred from homology"/>
<gene>
    <name evidence="14" type="ORF">LADA_0A05116G</name>
</gene>
<sequence length="226" mass="26031">MTTIEDIKRQVLEPYQNHRQLSIKEADTISLELLDLFSQSDCNDKETLKYLANFLTGEMYNDLMEERNLNKKCGYPSCTRSQSRVKDPYGGNAVATRFLQENNPYAYLSQFCSKFHYRCSQFYEVQLTDEALFVRSGVHLNDDIQGKAPKLQDVTLLEEMMQGEEIKQHDVAAIIKGIGQLHINREGEKAEVQEEVQKDLSDWLSQIKIAEKANPHPLGDFFEEKG</sequence>
<evidence type="ECO:0000256" key="4">
    <source>
        <dbReference type="ARBA" id="ARBA00022771"/>
    </source>
</evidence>
<evidence type="ECO:0000256" key="6">
    <source>
        <dbReference type="ARBA" id="ARBA00022833"/>
    </source>
</evidence>
<dbReference type="GO" id="GO:0043175">
    <property type="term" value="F:RNA polymerase core enzyme binding"/>
    <property type="evidence" value="ECO:0007669"/>
    <property type="project" value="UniProtKB-UniRule"/>
</dbReference>
<dbReference type="InterPro" id="IPR038534">
    <property type="entry name" value="Rtr1/RPAP2_sf"/>
</dbReference>
<keyword evidence="8 12" id="KW-0539">Nucleus</keyword>
<dbReference type="Pfam" id="PF04181">
    <property type="entry name" value="RPAP2_Rtr1"/>
    <property type="match status" value="1"/>
</dbReference>
<evidence type="ECO:0000256" key="10">
    <source>
        <dbReference type="ARBA" id="ARBA00048336"/>
    </source>
</evidence>
<dbReference type="OrthoDB" id="2590500at2759"/>
<evidence type="ECO:0000256" key="9">
    <source>
        <dbReference type="ARBA" id="ARBA00047761"/>
    </source>
</evidence>
<dbReference type="STRING" id="1266660.A0A1G4IP82"/>
<dbReference type="EMBL" id="LT598460">
    <property type="protein sequence ID" value="SCU78327.1"/>
    <property type="molecule type" value="Genomic_DNA"/>
</dbReference>
<comment type="subcellular location">
    <subcellularLocation>
        <location evidence="1 12">Nucleus</location>
    </subcellularLocation>
</comment>
<evidence type="ECO:0000259" key="13">
    <source>
        <dbReference type="PROSITE" id="PS51479"/>
    </source>
</evidence>
<keyword evidence="4 12" id="KW-0863">Zinc-finger</keyword>